<evidence type="ECO:0000256" key="1">
    <source>
        <dbReference type="ARBA" id="ARBA00004167"/>
    </source>
</evidence>
<evidence type="ECO:0000256" key="9">
    <source>
        <dbReference type="ARBA" id="ARBA00023180"/>
    </source>
</evidence>
<dbReference type="Gene3D" id="3.80.10.10">
    <property type="entry name" value="Ribonuclease Inhibitor"/>
    <property type="match status" value="2"/>
</dbReference>
<keyword evidence="4" id="KW-0732">Signal</keyword>
<gene>
    <name evidence="12" type="ORF">BSAL_11170</name>
</gene>
<dbReference type="Pfam" id="PF00560">
    <property type="entry name" value="LRR_1"/>
    <property type="match status" value="1"/>
</dbReference>
<dbReference type="Proteomes" id="UP000051952">
    <property type="component" value="Unassembled WGS sequence"/>
</dbReference>
<name>A0A0S4JDX7_BODSA</name>
<dbReference type="VEuPathDB" id="TriTrypDB:BSAL_11170"/>
<dbReference type="PANTHER" id="PTHR27000:SF642">
    <property type="entry name" value="INACTIVE LEUCINE-RICH REPEAT RECEPTOR KINASE XIAO-RELATED"/>
    <property type="match status" value="1"/>
</dbReference>
<accession>A0A0S4JDX7</accession>
<dbReference type="GO" id="GO:0016020">
    <property type="term" value="C:membrane"/>
    <property type="evidence" value="ECO:0007669"/>
    <property type="project" value="UniProtKB-SubCell"/>
</dbReference>
<dbReference type="InterPro" id="IPR032675">
    <property type="entry name" value="LRR_dom_sf"/>
</dbReference>
<keyword evidence="9" id="KW-0325">Glycoprotein</keyword>
<evidence type="ECO:0000256" key="3">
    <source>
        <dbReference type="ARBA" id="ARBA00022692"/>
    </source>
</evidence>
<proteinExistence type="predicted"/>
<feature type="region of interest" description="Disordered" evidence="10">
    <location>
        <begin position="800"/>
        <end position="824"/>
    </location>
</feature>
<organism evidence="12 13">
    <name type="scientific">Bodo saltans</name>
    <name type="common">Flagellated protozoan</name>
    <dbReference type="NCBI Taxonomy" id="75058"/>
    <lineage>
        <taxon>Eukaryota</taxon>
        <taxon>Discoba</taxon>
        <taxon>Euglenozoa</taxon>
        <taxon>Kinetoplastea</taxon>
        <taxon>Metakinetoplastina</taxon>
        <taxon>Eubodonida</taxon>
        <taxon>Bodonidae</taxon>
        <taxon>Bodo</taxon>
    </lineage>
</organism>
<dbReference type="Pfam" id="PF13855">
    <property type="entry name" value="LRR_8"/>
    <property type="match status" value="1"/>
</dbReference>
<keyword evidence="5" id="KW-0677">Repeat</keyword>
<feature type="transmembrane region" description="Helical" evidence="11">
    <location>
        <begin position="712"/>
        <end position="734"/>
    </location>
</feature>
<evidence type="ECO:0000256" key="8">
    <source>
        <dbReference type="ARBA" id="ARBA00023170"/>
    </source>
</evidence>
<evidence type="ECO:0000313" key="13">
    <source>
        <dbReference type="Proteomes" id="UP000051952"/>
    </source>
</evidence>
<dbReference type="SUPFAM" id="SSF52047">
    <property type="entry name" value="RNI-like"/>
    <property type="match status" value="1"/>
</dbReference>
<keyword evidence="13" id="KW-1185">Reference proteome</keyword>
<evidence type="ECO:0000256" key="11">
    <source>
        <dbReference type="SAM" id="Phobius"/>
    </source>
</evidence>
<evidence type="ECO:0000313" key="12">
    <source>
        <dbReference type="EMBL" id="CUG87630.1"/>
    </source>
</evidence>
<keyword evidence="8" id="KW-0675">Receptor</keyword>
<evidence type="ECO:0000256" key="4">
    <source>
        <dbReference type="ARBA" id="ARBA00022729"/>
    </source>
</evidence>
<protein>
    <submittedName>
        <fullName evidence="12">GP46-like surface antigen, putative</fullName>
    </submittedName>
</protein>
<keyword evidence="7 11" id="KW-0472">Membrane</keyword>
<keyword evidence="2" id="KW-0433">Leucine-rich repeat</keyword>
<feature type="non-terminal residue" evidence="12">
    <location>
        <position position="1"/>
    </location>
</feature>
<keyword evidence="3 11" id="KW-0812">Transmembrane</keyword>
<feature type="transmembrane region" description="Helical" evidence="11">
    <location>
        <begin position="845"/>
        <end position="868"/>
    </location>
</feature>
<evidence type="ECO:0000256" key="5">
    <source>
        <dbReference type="ARBA" id="ARBA00022737"/>
    </source>
</evidence>
<evidence type="ECO:0000256" key="7">
    <source>
        <dbReference type="ARBA" id="ARBA00023136"/>
    </source>
</evidence>
<feature type="transmembrane region" description="Helical" evidence="11">
    <location>
        <begin position="941"/>
        <end position="959"/>
    </location>
</feature>
<dbReference type="PANTHER" id="PTHR27000">
    <property type="entry name" value="LEUCINE-RICH REPEAT RECEPTOR-LIKE PROTEIN KINASE FAMILY PROTEIN-RELATED"/>
    <property type="match status" value="1"/>
</dbReference>
<reference evidence="13" key="1">
    <citation type="submission" date="2015-09" db="EMBL/GenBank/DDBJ databases">
        <authorList>
            <consortium name="Pathogen Informatics"/>
        </authorList>
    </citation>
    <scope>NUCLEOTIDE SEQUENCE [LARGE SCALE GENOMIC DNA]</scope>
    <source>
        <strain evidence="13">Lake Konstanz</strain>
    </source>
</reference>
<evidence type="ECO:0000256" key="2">
    <source>
        <dbReference type="ARBA" id="ARBA00022614"/>
    </source>
</evidence>
<comment type="subcellular location">
    <subcellularLocation>
        <location evidence="1">Membrane</location>
        <topology evidence="1">Single-pass membrane protein</topology>
    </subcellularLocation>
</comment>
<feature type="transmembrane region" description="Helical" evidence="11">
    <location>
        <begin position="874"/>
        <end position="892"/>
    </location>
</feature>
<sequence>SVFGDESSTTTTRITGSLPVEYRQWREIVSFDTRLQRIDGTLPPQYSDWNRTIEVFLVGYNSLSGTLPESYASWSRMSNFVVGTNSLSGTLPASYGAGWGTSLLVVQFSQNSFHGSLPAEAYAHWTNITLFGASINNLTGTIPDAYGSAWNRTINEFYCADNQLNGTLPDSFWLWSRISVFAVGTNNLTGTLPESYGPGWGDSISYFEAPKNGLNGTIPRAYGTYWRNMSHIALTQNKLSGTLPATLARWTKLSFLYLRDNLLEGTLPIEFGAAWSTSISQVNLASNLFEGSLPQEYSAWTSLTSLDCGNNRLNGSLSSSFGPAWGPTITSFTATNNRFIGSIPSSFSAWTSIGRFAADGNALNGTIPVYIPTAWSQLTLLYLRSNRLSGTIHNNFDQLKQLNQLYLNCNDLDGTVPSTFRTMTALQYLTVSGNPKLSGPLPAAWGTSGASLSLRLLNLQNTSLFGTLPSSWSTSSSSLFSLGSFLTVCHTQLCGGAPPGGISVFVLQLCLQDDDSLCAMPDVAALASKAASFPVSSLPPCSSSTVAPPTTAPPSNRWQNATTIKFTSAQTAVAIIGGPVAAVAALAASTSAGLGTVRAGAAMRLVACGGATNDDTHDDEDVNELALLGGGYLAGYLGVCILLGVLVAWRVYTKKDVVSSGSSSSSSSSLWSATTTHLRLPGRAWGIVSGVVPSLVEYGLGLLVAAHSDPGLVVLGTVSLACSLLTCAWVWTIVTCRFDNVEWKRTDLRRRTTTTTTTPRRASSSATHISNQLLHSNKKKVLSVLVHRLHARMEEYTRQRSHGTWMDAHHHRGKKRNNEEESRSSPLSFVATHGAVFEDYCEGRVWFVVWESALAVAVSVLSAVAGAVTEACNALQIVGAVLQMAGLVMLVVARPHREARALCVGVAMEVLGFVGGVCLLVSAAAFPDDDSNSWSTAASDVLQAQFYVGAALVVIDGLYSRRIINALRSFFNAEQNKRQQPELSLPTHSWVHGGELRHRQLRDLIATICTQQRKQKRQGNIYQEQQY</sequence>
<dbReference type="EMBL" id="CYKH01001562">
    <property type="protein sequence ID" value="CUG87630.1"/>
    <property type="molecule type" value="Genomic_DNA"/>
</dbReference>
<evidence type="ECO:0000256" key="10">
    <source>
        <dbReference type="SAM" id="MobiDB-lite"/>
    </source>
</evidence>
<feature type="transmembrane region" description="Helical" evidence="11">
    <location>
        <begin position="684"/>
        <end position="706"/>
    </location>
</feature>
<keyword evidence="6 11" id="KW-1133">Transmembrane helix</keyword>
<dbReference type="AlphaFoldDB" id="A0A0S4JDX7"/>
<feature type="transmembrane region" description="Helical" evidence="11">
    <location>
        <begin position="625"/>
        <end position="649"/>
    </location>
</feature>
<feature type="transmembrane region" description="Helical" evidence="11">
    <location>
        <begin position="904"/>
        <end position="926"/>
    </location>
</feature>
<evidence type="ECO:0000256" key="6">
    <source>
        <dbReference type="ARBA" id="ARBA00022989"/>
    </source>
</evidence>
<dbReference type="InterPro" id="IPR001611">
    <property type="entry name" value="Leu-rich_rpt"/>
</dbReference>